<dbReference type="HAMAP" id="MF_01147">
    <property type="entry name" value="Lgt"/>
    <property type="match status" value="1"/>
</dbReference>
<evidence type="ECO:0000256" key="3">
    <source>
        <dbReference type="ARBA" id="ARBA00022679"/>
    </source>
</evidence>
<keyword evidence="4 7" id="KW-0812">Transmembrane</keyword>
<evidence type="ECO:0000256" key="2">
    <source>
        <dbReference type="ARBA" id="ARBA00022475"/>
    </source>
</evidence>
<dbReference type="EC" id="2.5.1.145" evidence="7"/>
<dbReference type="RefSeq" id="WP_186901636.1">
    <property type="nucleotide sequence ID" value="NZ_JACOOT010000031.1"/>
</dbReference>
<dbReference type="PANTHER" id="PTHR30589:SF0">
    <property type="entry name" value="PHOSPHATIDYLGLYCEROL--PROLIPOPROTEIN DIACYLGLYCERYL TRANSFERASE"/>
    <property type="match status" value="1"/>
</dbReference>
<protein>
    <recommendedName>
        <fullName evidence="7">Phosphatidylglycerol--prolipoprotein diacylglyceryl transferase</fullName>
        <ecNumber evidence="7">2.5.1.145</ecNumber>
    </recommendedName>
</protein>
<dbReference type="GO" id="GO:0008961">
    <property type="term" value="F:phosphatidylglycerol-prolipoprotein diacylglyceryl transferase activity"/>
    <property type="evidence" value="ECO:0007669"/>
    <property type="project" value="UniProtKB-UniRule"/>
</dbReference>
<proteinExistence type="inferred from homology"/>
<comment type="function">
    <text evidence="7">Catalyzes the transfer of the diacylglyceryl group from phosphatidylglycerol to the sulfhydryl group of the N-terminal cysteine of a prolipoprotein, the first step in the formation of mature lipoproteins.</text>
</comment>
<accession>A0A8I0DRZ2</accession>
<feature type="transmembrane region" description="Helical" evidence="7">
    <location>
        <begin position="86"/>
        <end position="104"/>
    </location>
</feature>
<name>A0A8I0DRZ2_9FIRM</name>
<dbReference type="Pfam" id="PF01790">
    <property type="entry name" value="LGT"/>
    <property type="match status" value="1"/>
</dbReference>
<dbReference type="Proteomes" id="UP000652847">
    <property type="component" value="Unassembled WGS sequence"/>
</dbReference>
<keyword evidence="9" id="KW-1185">Reference proteome</keyword>
<dbReference type="GO" id="GO:0005886">
    <property type="term" value="C:plasma membrane"/>
    <property type="evidence" value="ECO:0007669"/>
    <property type="project" value="UniProtKB-SubCell"/>
</dbReference>
<gene>
    <name evidence="7" type="primary">lgt</name>
    <name evidence="8" type="ORF">H8S54_13210</name>
</gene>
<evidence type="ECO:0000313" key="8">
    <source>
        <dbReference type="EMBL" id="MBC5652041.1"/>
    </source>
</evidence>
<keyword evidence="2 7" id="KW-1003">Cell membrane</keyword>
<keyword evidence="6 7" id="KW-0472">Membrane</keyword>
<feature type="transmembrane region" description="Helical" evidence="7">
    <location>
        <begin position="42"/>
        <end position="66"/>
    </location>
</feature>
<feature type="binding site" evidence="7">
    <location>
        <position position="130"/>
    </location>
    <ligand>
        <name>a 1,2-diacyl-sn-glycero-3-phospho-(1'-sn-glycerol)</name>
        <dbReference type="ChEBI" id="CHEBI:64716"/>
    </ligand>
</feature>
<organism evidence="8 9">
    <name type="scientific">Blautia segnis</name>
    <dbReference type="NCBI Taxonomy" id="2763030"/>
    <lineage>
        <taxon>Bacteria</taxon>
        <taxon>Bacillati</taxon>
        <taxon>Bacillota</taxon>
        <taxon>Clostridia</taxon>
        <taxon>Lachnospirales</taxon>
        <taxon>Lachnospiraceae</taxon>
        <taxon>Blautia</taxon>
    </lineage>
</organism>
<keyword evidence="3 7" id="KW-0808">Transferase</keyword>
<dbReference type="GO" id="GO:0042158">
    <property type="term" value="P:lipoprotein biosynthetic process"/>
    <property type="evidence" value="ECO:0007669"/>
    <property type="project" value="UniProtKB-UniRule"/>
</dbReference>
<dbReference type="EMBL" id="JACOOT010000031">
    <property type="protein sequence ID" value="MBC5652041.1"/>
    <property type="molecule type" value="Genomic_DNA"/>
</dbReference>
<reference evidence="8 9" key="1">
    <citation type="submission" date="2020-08" db="EMBL/GenBank/DDBJ databases">
        <title>Genome public.</title>
        <authorList>
            <person name="Liu C."/>
            <person name="Sun Q."/>
        </authorList>
    </citation>
    <scope>NUCLEOTIDE SEQUENCE [LARGE SCALE GENOMIC DNA]</scope>
    <source>
        <strain evidence="8 9">BX17</strain>
    </source>
</reference>
<evidence type="ECO:0000256" key="1">
    <source>
        <dbReference type="ARBA" id="ARBA00007150"/>
    </source>
</evidence>
<feature type="transmembrane region" description="Helical" evidence="7">
    <location>
        <begin position="12"/>
        <end position="30"/>
    </location>
</feature>
<dbReference type="NCBIfam" id="TIGR00544">
    <property type="entry name" value="lgt"/>
    <property type="match status" value="1"/>
</dbReference>
<dbReference type="AlphaFoldDB" id="A0A8I0DRZ2"/>
<comment type="subcellular location">
    <subcellularLocation>
        <location evidence="7">Cell membrane</location>
        <topology evidence="7">Multi-pass membrane protein</topology>
    </subcellularLocation>
</comment>
<dbReference type="UniPathway" id="UPA00664"/>
<keyword evidence="8" id="KW-0449">Lipoprotein</keyword>
<dbReference type="NCBIfam" id="NF000778">
    <property type="entry name" value="PRK00052.3-4"/>
    <property type="match status" value="1"/>
</dbReference>
<evidence type="ECO:0000313" key="9">
    <source>
        <dbReference type="Proteomes" id="UP000652847"/>
    </source>
</evidence>
<evidence type="ECO:0000256" key="6">
    <source>
        <dbReference type="ARBA" id="ARBA00023136"/>
    </source>
</evidence>
<comment type="similarity">
    <text evidence="1 7">Belongs to the Lgt family.</text>
</comment>
<feature type="transmembrane region" description="Helical" evidence="7">
    <location>
        <begin position="196"/>
        <end position="215"/>
    </location>
</feature>
<dbReference type="PANTHER" id="PTHR30589">
    <property type="entry name" value="PROLIPOPROTEIN DIACYLGLYCERYL TRANSFERASE"/>
    <property type="match status" value="1"/>
</dbReference>
<sequence length="261" mass="28674">MKNELLKIGPFTVYGYGLMIAVGILAAYFTGERRAKKRGLPYEHVFNLVVWCVLGGFLGAKILYWITEWKSIVANPGFLGDTLTDGFVVFGGIIGGILTAYVYCRIKNLDFLRFFDTLMPSVALAQGFGRIGCLLAGCCYGRETNSAFSITFHDSGFAPNGVALIPTQIYSSILDFIHYGILLFILKKQKKDGETAAAYLIFYSAGRFVLEFFRGDLARGSVGALSTSQFISLFTFVAGIVLLLVFSENARDGKTKRDMSA</sequence>
<evidence type="ECO:0000256" key="4">
    <source>
        <dbReference type="ARBA" id="ARBA00022692"/>
    </source>
</evidence>
<comment type="catalytic activity">
    <reaction evidence="7">
        <text>L-cysteinyl-[prolipoprotein] + a 1,2-diacyl-sn-glycero-3-phospho-(1'-sn-glycerol) = an S-1,2-diacyl-sn-glyceryl-L-cysteinyl-[prolipoprotein] + sn-glycerol 1-phosphate + H(+)</text>
        <dbReference type="Rhea" id="RHEA:56712"/>
        <dbReference type="Rhea" id="RHEA-COMP:14679"/>
        <dbReference type="Rhea" id="RHEA-COMP:14680"/>
        <dbReference type="ChEBI" id="CHEBI:15378"/>
        <dbReference type="ChEBI" id="CHEBI:29950"/>
        <dbReference type="ChEBI" id="CHEBI:57685"/>
        <dbReference type="ChEBI" id="CHEBI:64716"/>
        <dbReference type="ChEBI" id="CHEBI:140658"/>
        <dbReference type="EC" id="2.5.1.145"/>
    </reaction>
</comment>
<comment type="caution">
    <text evidence="8">The sequence shown here is derived from an EMBL/GenBank/DDBJ whole genome shotgun (WGS) entry which is preliminary data.</text>
</comment>
<feature type="transmembrane region" description="Helical" evidence="7">
    <location>
        <begin position="227"/>
        <end position="247"/>
    </location>
</feature>
<keyword evidence="5 7" id="KW-1133">Transmembrane helix</keyword>
<evidence type="ECO:0000256" key="5">
    <source>
        <dbReference type="ARBA" id="ARBA00022989"/>
    </source>
</evidence>
<dbReference type="InterPro" id="IPR001640">
    <property type="entry name" value="Lgt"/>
</dbReference>
<evidence type="ECO:0000256" key="7">
    <source>
        <dbReference type="HAMAP-Rule" id="MF_01147"/>
    </source>
</evidence>
<comment type="pathway">
    <text evidence="7">Protein modification; lipoprotein biosynthesis (diacylglyceryl transfer).</text>
</comment>